<reference evidence="1 2" key="1">
    <citation type="submission" date="2018-08" db="EMBL/GenBank/DDBJ databases">
        <title>Genomic investigation of the strawberry pathogen Phytophthora fragariae indicates pathogenicity is determined by transcriptional variation in three key races.</title>
        <authorList>
            <person name="Adams T.M."/>
            <person name="Armitage A.D."/>
            <person name="Sobczyk M.K."/>
            <person name="Bates H.J."/>
            <person name="Dunwell J.M."/>
            <person name="Nellist C.F."/>
            <person name="Harrison R.J."/>
        </authorList>
    </citation>
    <scope>NUCLEOTIDE SEQUENCE [LARGE SCALE GENOMIC DNA]</scope>
    <source>
        <strain evidence="1 2">SCRP333</strain>
    </source>
</reference>
<dbReference type="EMBL" id="QXFT01004457">
    <property type="protein sequence ID" value="KAE9277871.1"/>
    <property type="molecule type" value="Genomic_DNA"/>
</dbReference>
<organism evidence="1 2">
    <name type="scientific">Phytophthora rubi</name>
    <dbReference type="NCBI Taxonomy" id="129364"/>
    <lineage>
        <taxon>Eukaryota</taxon>
        <taxon>Sar</taxon>
        <taxon>Stramenopiles</taxon>
        <taxon>Oomycota</taxon>
        <taxon>Peronosporomycetes</taxon>
        <taxon>Peronosporales</taxon>
        <taxon>Peronosporaceae</taxon>
        <taxon>Phytophthora</taxon>
    </lineage>
</organism>
<dbReference type="Proteomes" id="UP000434957">
    <property type="component" value="Unassembled WGS sequence"/>
</dbReference>
<name>A0A6A4BPY1_9STRA</name>
<evidence type="ECO:0000313" key="1">
    <source>
        <dbReference type="EMBL" id="KAE9277871.1"/>
    </source>
</evidence>
<protein>
    <submittedName>
        <fullName evidence="1">Uncharacterized protein</fullName>
    </submittedName>
</protein>
<gene>
    <name evidence="1" type="ORF">PR003_g28672</name>
</gene>
<comment type="caution">
    <text evidence="1">The sequence shown here is derived from an EMBL/GenBank/DDBJ whole genome shotgun (WGS) entry which is preliminary data.</text>
</comment>
<evidence type="ECO:0000313" key="2">
    <source>
        <dbReference type="Proteomes" id="UP000434957"/>
    </source>
</evidence>
<proteinExistence type="predicted"/>
<sequence length="63" mass="7195">MPMFKPANYTTVNMFVYTASKLLAHLEDRPHARRPVTTFFFSHATPLCTVYMPVYTAPISGAW</sequence>
<dbReference type="AlphaFoldDB" id="A0A6A4BPY1"/>
<keyword evidence="2" id="KW-1185">Reference proteome</keyword>
<accession>A0A6A4BPY1</accession>